<evidence type="ECO:0000313" key="3">
    <source>
        <dbReference type="EMBL" id="PAV07358.1"/>
    </source>
</evidence>
<dbReference type="RefSeq" id="WP_170104090.1">
    <property type="nucleotide sequence ID" value="NZ_CAUHCB010000002.1"/>
</dbReference>
<evidence type="ECO:0000313" key="5">
    <source>
        <dbReference type="Proteomes" id="UP000217528"/>
    </source>
</evidence>
<organism evidence="3 5">
    <name type="scientific">Methanosphaera cuniculi</name>
    <dbReference type="NCBI Taxonomy" id="1077256"/>
    <lineage>
        <taxon>Archaea</taxon>
        <taxon>Methanobacteriati</taxon>
        <taxon>Methanobacteriota</taxon>
        <taxon>Methanomada group</taxon>
        <taxon>Methanobacteria</taxon>
        <taxon>Methanobacteriales</taxon>
        <taxon>Methanobacteriaceae</taxon>
        <taxon>Methanosphaera</taxon>
    </lineage>
</organism>
<dbReference type="GO" id="GO:0046417">
    <property type="term" value="P:chorismate metabolic process"/>
    <property type="evidence" value="ECO:0007669"/>
    <property type="project" value="InterPro"/>
</dbReference>
<dbReference type="EMBL" id="LMVN01000019">
    <property type="protein sequence ID" value="PAV07358.1"/>
    <property type="molecule type" value="Genomic_DNA"/>
</dbReference>
<dbReference type="PROSITE" id="PS51168">
    <property type="entry name" value="CHORISMATE_MUT_2"/>
    <property type="match status" value="1"/>
</dbReference>
<dbReference type="NCBIfam" id="NF004925">
    <property type="entry name" value="PRK06285.1"/>
    <property type="match status" value="1"/>
</dbReference>
<keyword evidence="5" id="KW-1185">Reference proteome</keyword>
<dbReference type="Proteomes" id="UP000217528">
    <property type="component" value="Unassembled WGS sequence"/>
</dbReference>
<reference evidence="4 6" key="1">
    <citation type="submission" date="2016-04" db="EMBL/GenBank/DDBJ databases">
        <title>Genome sequence of Methanosphaera cuniculi DSM 4103.</title>
        <authorList>
            <person name="Poehlein A."/>
            <person name="Seedorf H."/>
            <person name="Daniel R."/>
        </authorList>
    </citation>
    <scope>NUCLEOTIDE SEQUENCE [LARGE SCALE GENOMIC DNA]</scope>
    <source>
        <strain evidence="4 6">DSM 4103</strain>
    </source>
</reference>
<gene>
    <name evidence="3" type="ORF">ASJ82_00500</name>
    <name evidence="4" type="ORF">MSCUN_11780</name>
</gene>
<protein>
    <submittedName>
        <fullName evidence="4">Chorismate mutase</fullName>
    </submittedName>
</protein>
<proteinExistence type="predicted"/>
<name>A0A2A2HDE1_9EURY</name>
<evidence type="ECO:0000259" key="2">
    <source>
        <dbReference type="PROSITE" id="PS51168"/>
    </source>
</evidence>
<dbReference type="SMART" id="SM00830">
    <property type="entry name" value="CM_2"/>
    <property type="match status" value="1"/>
</dbReference>
<evidence type="ECO:0000313" key="4">
    <source>
        <dbReference type="EMBL" id="PWL07935.1"/>
    </source>
</evidence>
<reference evidence="3 5" key="2">
    <citation type="journal article" date="2017" name="BMC Genomics">
        <title>Genomic analysis of methanogenic archaea reveals a shift towards energy conservation.</title>
        <authorList>
            <person name="Gilmore S.P."/>
            <person name="Henske J.K."/>
            <person name="Sexton J.A."/>
            <person name="Solomon K.V."/>
            <person name="Seppala S."/>
            <person name="Yoo J.I."/>
            <person name="Huyett L.M."/>
            <person name="Pressman A."/>
            <person name="Cogan J.Z."/>
            <person name="Kivenson V."/>
            <person name="Peng X."/>
            <person name="Tan Y."/>
            <person name="Valentine D.L."/>
            <person name="O'Malley M.A."/>
        </authorList>
    </citation>
    <scope>NUCLEOTIDE SEQUENCE [LARGE SCALE GENOMIC DNA]</scope>
    <source>
        <strain evidence="3 5">1R-7</strain>
    </source>
</reference>
<evidence type="ECO:0000256" key="1">
    <source>
        <dbReference type="ARBA" id="ARBA00023235"/>
    </source>
</evidence>
<dbReference type="Gene3D" id="1.20.59.10">
    <property type="entry name" value="Chorismate mutase"/>
    <property type="match status" value="1"/>
</dbReference>
<dbReference type="AlphaFoldDB" id="A0A2A2HDE1"/>
<dbReference type="PANTHER" id="PTHR38041">
    <property type="entry name" value="CHORISMATE MUTASE"/>
    <property type="match status" value="1"/>
</dbReference>
<dbReference type="EMBL" id="LWMS01000042">
    <property type="protein sequence ID" value="PWL07935.1"/>
    <property type="molecule type" value="Genomic_DNA"/>
</dbReference>
<evidence type="ECO:0000313" key="6">
    <source>
        <dbReference type="Proteomes" id="UP000246004"/>
    </source>
</evidence>
<feature type="domain" description="Chorismate mutase" evidence="2">
    <location>
        <begin position="4"/>
        <end position="95"/>
    </location>
</feature>
<dbReference type="InterPro" id="IPR051331">
    <property type="entry name" value="Chorismate_mutase-related"/>
</dbReference>
<dbReference type="SUPFAM" id="SSF48600">
    <property type="entry name" value="Chorismate mutase II"/>
    <property type="match status" value="1"/>
</dbReference>
<dbReference type="Pfam" id="PF01817">
    <property type="entry name" value="CM_2"/>
    <property type="match status" value="1"/>
</dbReference>
<dbReference type="PANTHER" id="PTHR38041:SF1">
    <property type="entry name" value="CHORISMATE MUTASE"/>
    <property type="match status" value="1"/>
</dbReference>
<accession>A0A2A2HDE1</accession>
<dbReference type="InterPro" id="IPR002701">
    <property type="entry name" value="CM_II_prokaryot"/>
</dbReference>
<dbReference type="Proteomes" id="UP000246004">
    <property type="component" value="Unassembled WGS sequence"/>
</dbReference>
<dbReference type="OrthoDB" id="74728at2157"/>
<keyword evidence="1" id="KW-0413">Isomerase</keyword>
<dbReference type="GO" id="GO:0009697">
    <property type="term" value="P:salicylic acid biosynthetic process"/>
    <property type="evidence" value="ECO:0007669"/>
    <property type="project" value="TreeGrafter"/>
</dbReference>
<sequence>MNKQQAEQLLKDSRDKIDILDKQILDLIVERTSLAQDIITSKKALGMDLFDAQREEAIHKKLKSMLDEINIDENLVLEIFDLLATISKNEQKKYL</sequence>
<dbReference type="GO" id="GO:0004106">
    <property type="term" value="F:chorismate mutase activity"/>
    <property type="evidence" value="ECO:0007669"/>
    <property type="project" value="InterPro"/>
</dbReference>
<dbReference type="InterPro" id="IPR036263">
    <property type="entry name" value="Chorismate_II_sf"/>
</dbReference>
<dbReference type="InterPro" id="IPR036979">
    <property type="entry name" value="CM_dom_sf"/>
</dbReference>
<comment type="caution">
    <text evidence="3">The sequence shown here is derived from an EMBL/GenBank/DDBJ whole genome shotgun (WGS) entry which is preliminary data.</text>
</comment>